<proteinExistence type="predicted"/>
<keyword evidence="2" id="KW-1185">Reference proteome</keyword>
<dbReference type="EMBL" id="CM023484">
    <property type="protein sequence ID" value="KAH6933765.1"/>
    <property type="molecule type" value="Genomic_DNA"/>
</dbReference>
<reference evidence="1" key="1">
    <citation type="submission" date="2020-05" db="EMBL/GenBank/DDBJ databases">
        <title>Large-scale comparative analyses of tick genomes elucidate their genetic diversity and vector capacities.</title>
        <authorList>
            <person name="Jia N."/>
            <person name="Wang J."/>
            <person name="Shi W."/>
            <person name="Du L."/>
            <person name="Sun Y."/>
            <person name="Zhan W."/>
            <person name="Jiang J."/>
            <person name="Wang Q."/>
            <person name="Zhang B."/>
            <person name="Ji P."/>
            <person name="Sakyi L.B."/>
            <person name="Cui X."/>
            <person name="Yuan T."/>
            <person name="Jiang B."/>
            <person name="Yang W."/>
            <person name="Lam T.T.-Y."/>
            <person name="Chang Q."/>
            <person name="Ding S."/>
            <person name="Wang X."/>
            <person name="Zhu J."/>
            <person name="Ruan X."/>
            <person name="Zhao L."/>
            <person name="Wei J."/>
            <person name="Que T."/>
            <person name="Du C."/>
            <person name="Cheng J."/>
            <person name="Dai P."/>
            <person name="Han X."/>
            <person name="Huang E."/>
            <person name="Gao Y."/>
            <person name="Liu J."/>
            <person name="Shao H."/>
            <person name="Ye R."/>
            <person name="Li L."/>
            <person name="Wei W."/>
            <person name="Wang X."/>
            <person name="Wang C."/>
            <person name="Yang T."/>
            <person name="Huo Q."/>
            <person name="Li W."/>
            <person name="Guo W."/>
            <person name="Chen H."/>
            <person name="Zhou L."/>
            <person name="Ni X."/>
            <person name="Tian J."/>
            <person name="Zhou Y."/>
            <person name="Sheng Y."/>
            <person name="Liu T."/>
            <person name="Pan Y."/>
            <person name="Xia L."/>
            <person name="Li J."/>
            <person name="Zhao F."/>
            <person name="Cao W."/>
        </authorList>
    </citation>
    <scope>NUCLEOTIDE SEQUENCE</scope>
    <source>
        <strain evidence="1">Hyas-2018</strain>
    </source>
</reference>
<evidence type="ECO:0000313" key="2">
    <source>
        <dbReference type="Proteomes" id="UP000821845"/>
    </source>
</evidence>
<gene>
    <name evidence="1" type="ORF">HPB50_018210</name>
</gene>
<sequence length="104" mass="11363">MHAKSLAFHCKSAPLTGVPLALTSKNHLKTAFSSATKAVARSLILSPLTPHATAPVTASLLLKIIDSQMTSNNKAQRCSWPRHRPRAQQESERVHEFHGTGEAW</sequence>
<name>A0ACB7SGL7_HYAAI</name>
<protein>
    <submittedName>
        <fullName evidence="1">Uncharacterized protein</fullName>
    </submittedName>
</protein>
<evidence type="ECO:0000313" key="1">
    <source>
        <dbReference type="EMBL" id="KAH6933765.1"/>
    </source>
</evidence>
<accession>A0ACB7SGL7</accession>
<dbReference type="Proteomes" id="UP000821845">
    <property type="component" value="Chromosome 4"/>
</dbReference>
<comment type="caution">
    <text evidence="1">The sequence shown here is derived from an EMBL/GenBank/DDBJ whole genome shotgun (WGS) entry which is preliminary data.</text>
</comment>
<organism evidence="1 2">
    <name type="scientific">Hyalomma asiaticum</name>
    <name type="common">Tick</name>
    <dbReference type="NCBI Taxonomy" id="266040"/>
    <lineage>
        <taxon>Eukaryota</taxon>
        <taxon>Metazoa</taxon>
        <taxon>Ecdysozoa</taxon>
        <taxon>Arthropoda</taxon>
        <taxon>Chelicerata</taxon>
        <taxon>Arachnida</taxon>
        <taxon>Acari</taxon>
        <taxon>Parasitiformes</taxon>
        <taxon>Ixodida</taxon>
        <taxon>Ixodoidea</taxon>
        <taxon>Ixodidae</taxon>
        <taxon>Hyalomminae</taxon>
        <taxon>Hyalomma</taxon>
    </lineage>
</organism>